<dbReference type="SUPFAM" id="SSF54427">
    <property type="entry name" value="NTF2-like"/>
    <property type="match status" value="1"/>
</dbReference>
<accession>A0ABW2QAZ5</accession>
<reference evidence="9" key="1">
    <citation type="journal article" date="2019" name="Int. J. Syst. Evol. Microbiol.">
        <title>The Global Catalogue of Microorganisms (GCM) 10K type strain sequencing project: providing services to taxonomists for standard genome sequencing and annotation.</title>
        <authorList>
            <consortium name="The Broad Institute Genomics Platform"/>
            <consortium name="The Broad Institute Genome Sequencing Center for Infectious Disease"/>
            <person name="Wu L."/>
            <person name="Ma J."/>
        </authorList>
    </citation>
    <scope>NUCLEOTIDE SEQUENCE [LARGE SCALE GENOMIC DNA]</scope>
    <source>
        <strain evidence="9">JCM 1490</strain>
    </source>
</reference>
<dbReference type="InterPro" id="IPR014284">
    <property type="entry name" value="RNA_pol_sigma-70_dom"/>
</dbReference>
<comment type="caution">
    <text evidence="8">The sequence shown here is derived from an EMBL/GenBank/DDBJ whole genome shotgun (WGS) entry which is preliminary data.</text>
</comment>
<proteinExistence type="inferred from homology"/>
<dbReference type="PANTHER" id="PTHR30173:SF43">
    <property type="entry name" value="ECF RNA POLYMERASE SIGMA FACTOR SIGI-RELATED"/>
    <property type="match status" value="1"/>
</dbReference>
<evidence type="ECO:0000259" key="7">
    <source>
        <dbReference type="Pfam" id="PF08281"/>
    </source>
</evidence>
<dbReference type="NCBIfam" id="TIGR02937">
    <property type="entry name" value="sigma70-ECF"/>
    <property type="match status" value="1"/>
</dbReference>
<dbReference type="InterPro" id="IPR013325">
    <property type="entry name" value="RNA_pol_sigma_r2"/>
</dbReference>
<feature type="domain" description="RNA polymerase sigma factor 70 region 4 type 2" evidence="7">
    <location>
        <begin position="110"/>
        <end position="160"/>
    </location>
</feature>
<dbReference type="RefSeq" id="WP_382396197.1">
    <property type="nucleotide sequence ID" value="NZ_JBHTCQ010000004.1"/>
</dbReference>
<evidence type="ECO:0000256" key="5">
    <source>
        <dbReference type="ARBA" id="ARBA00023163"/>
    </source>
</evidence>
<keyword evidence="3" id="KW-0805">Transcription regulation</keyword>
<evidence type="ECO:0000313" key="9">
    <source>
        <dbReference type="Proteomes" id="UP001596455"/>
    </source>
</evidence>
<dbReference type="SUPFAM" id="SSF88946">
    <property type="entry name" value="Sigma2 domain of RNA polymerase sigma factors"/>
    <property type="match status" value="1"/>
</dbReference>
<name>A0ABW2QAZ5_9MICO</name>
<dbReference type="Gene3D" id="1.10.1740.10">
    <property type="match status" value="1"/>
</dbReference>
<evidence type="ECO:0000256" key="1">
    <source>
        <dbReference type="ARBA" id="ARBA00010641"/>
    </source>
</evidence>
<dbReference type="InterPro" id="IPR032710">
    <property type="entry name" value="NTF2-like_dom_sf"/>
</dbReference>
<feature type="domain" description="RNA polymerase sigma-70 region 2" evidence="6">
    <location>
        <begin position="15"/>
        <end position="73"/>
    </location>
</feature>
<dbReference type="InterPro" id="IPR013324">
    <property type="entry name" value="RNA_pol_sigma_r3/r4-like"/>
</dbReference>
<dbReference type="InterPro" id="IPR013249">
    <property type="entry name" value="RNA_pol_sigma70_r4_t2"/>
</dbReference>
<dbReference type="InterPro" id="IPR036388">
    <property type="entry name" value="WH-like_DNA-bd_sf"/>
</dbReference>
<keyword evidence="4" id="KW-0731">Sigma factor</keyword>
<dbReference type="InterPro" id="IPR007627">
    <property type="entry name" value="RNA_pol_sigma70_r2"/>
</dbReference>
<evidence type="ECO:0000259" key="6">
    <source>
        <dbReference type="Pfam" id="PF04542"/>
    </source>
</evidence>
<dbReference type="InterPro" id="IPR052704">
    <property type="entry name" value="ECF_Sigma-70_Domain"/>
</dbReference>
<comment type="subunit">
    <text evidence="2">Interacts transiently with the RNA polymerase catalytic core formed by RpoA, RpoB, RpoC and RpoZ (2 alpha, 1 beta, 1 beta' and 1 omega subunit) to form the RNA polymerase holoenzyme that can initiate transcription.</text>
</comment>
<dbReference type="Pfam" id="PF04542">
    <property type="entry name" value="Sigma70_r2"/>
    <property type="match status" value="1"/>
</dbReference>
<dbReference type="Pfam" id="PF08281">
    <property type="entry name" value="Sigma70_r4_2"/>
    <property type="match status" value="1"/>
</dbReference>
<dbReference type="Proteomes" id="UP001596455">
    <property type="component" value="Unassembled WGS sequence"/>
</dbReference>
<evidence type="ECO:0000313" key="8">
    <source>
        <dbReference type="EMBL" id="MFC7406661.1"/>
    </source>
</evidence>
<dbReference type="SUPFAM" id="SSF88659">
    <property type="entry name" value="Sigma3 and sigma4 domains of RNA polymerase sigma factors"/>
    <property type="match status" value="1"/>
</dbReference>
<gene>
    <name evidence="8" type="ORF">ACFQQL_16195</name>
</gene>
<dbReference type="PANTHER" id="PTHR30173">
    <property type="entry name" value="SIGMA 19 FACTOR"/>
    <property type="match status" value="1"/>
</dbReference>
<dbReference type="EMBL" id="JBHTCQ010000004">
    <property type="protein sequence ID" value="MFC7406661.1"/>
    <property type="molecule type" value="Genomic_DNA"/>
</dbReference>
<protein>
    <submittedName>
        <fullName evidence="8">Sigma-70 family RNA polymerase sigma factor</fullName>
    </submittedName>
</protein>
<evidence type="ECO:0000256" key="3">
    <source>
        <dbReference type="ARBA" id="ARBA00023015"/>
    </source>
</evidence>
<keyword evidence="9" id="KW-1185">Reference proteome</keyword>
<sequence>MAGPDRVTAAWEEDRSYLLAVARRVLRDPTEAEDVVQDAFVRLTLQRIEDIEDVRAWLVVVVRRLALDRLMSAHHRRSRPVDSADLAEQVHETAPDPADRITLDDEVRHAVDVVLHRLTPAQRTPFLLHDVFGVPFDQVAELVGRTPAACRQLASQARRAIRDGGPPVLTEPDPRAAEVARRFVAATRGGDLGALVELLDPSVSGSVTMEGRRVGWEEGPFDIAERTMFFLGPRSPWQLTSIPLEDDVGVLATRRGETVFVGRLELVDGRIGQLHGVVLPRREA</sequence>
<dbReference type="Gene3D" id="1.10.10.10">
    <property type="entry name" value="Winged helix-like DNA-binding domain superfamily/Winged helix DNA-binding domain"/>
    <property type="match status" value="1"/>
</dbReference>
<comment type="similarity">
    <text evidence="1">Belongs to the sigma-70 factor family. ECF subfamily.</text>
</comment>
<organism evidence="8 9">
    <name type="scientific">Georgenia alba</name>
    <dbReference type="NCBI Taxonomy" id="2233858"/>
    <lineage>
        <taxon>Bacteria</taxon>
        <taxon>Bacillati</taxon>
        <taxon>Actinomycetota</taxon>
        <taxon>Actinomycetes</taxon>
        <taxon>Micrococcales</taxon>
        <taxon>Bogoriellaceae</taxon>
        <taxon>Georgenia</taxon>
    </lineage>
</organism>
<evidence type="ECO:0000256" key="2">
    <source>
        <dbReference type="ARBA" id="ARBA00011344"/>
    </source>
</evidence>
<keyword evidence="5" id="KW-0804">Transcription</keyword>
<evidence type="ECO:0000256" key="4">
    <source>
        <dbReference type="ARBA" id="ARBA00023082"/>
    </source>
</evidence>